<protein>
    <recommendedName>
        <fullName evidence="3">Polyketide cyclase / dehydrase and lipid transport</fullName>
    </recommendedName>
</protein>
<dbReference type="InterPro" id="IPR023393">
    <property type="entry name" value="START-like_dom_sf"/>
</dbReference>
<dbReference type="Gene3D" id="3.30.530.20">
    <property type="match status" value="1"/>
</dbReference>
<evidence type="ECO:0008006" key="3">
    <source>
        <dbReference type="Google" id="ProtNLM"/>
    </source>
</evidence>
<name>C0QH17_DESAH</name>
<accession>C0QH17</accession>
<evidence type="ECO:0000313" key="2">
    <source>
        <dbReference type="Proteomes" id="UP000000442"/>
    </source>
</evidence>
<dbReference type="OrthoDB" id="5402478at2"/>
<dbReference type="HOGENOM" id="CLU_114455_0_0_7"/>
<dbReference type="SUPFAM" id="SSF55961">
    <property type="entry name" value="Bet v1-like"/>
    <property type="match status" value="1"/>
</dbReference>
<organism evidence="1 2">
    <name type="scientific">Desulforapulum autotrophicum (strain ATCC 43914 / DSM 3382 / VKM B-1955 / HRM2)</name>
    <name type="common">Desulfobacterium autotrophicum</name>
    <dbReference type="NCBI Taxonomy" id="177437"/>
    <lineage>
        <taxon>Bacteria</taxon>
        <taxon>Pseudomonadati</taxon>
        <taxon>Thermodesulfobacteriota</taxon>
        <taxon>Desulfobacteria</taxon>
        <taxon>Desulfobacterales</taxon>
        <taxon>Desulfobacteraceae</taxon>
        <taxon>Desulforapulum</taxon>
    </lineage>
</organism>
<sequence length="177" mass="20248">MICFNDYFNRKNLYCFNNCWIICAPACLVWTGLTHLDQWPDWFHGLEKIQPSAPIAFLQRGQTIELSIRGHLPYSLKFEIIVNDFIEYSFVSFTVTGDLNGEGFCQLLPSEKGSTIHFTWNVSPARLWMKMGASIARTVFIKNHDQIVEHSINGFKQWISEKSIEVALPGAVGLGRF</sequence>
<dbReference type="EMBL" id="CP001087">
    <property type="protein sequence ID" value="ACN15666.1"/>
    <property type="molecule type" value="Genomic_DNA"/>
</dbReference>
<dbReference type="AlphaFoldDB" id="C0QH17"/>
<dbReference type="STRING" id="177437.HRM2_25720"/>
<dbReference type="KEGG" id="dat:HRM2_25720"/>
<evidence type="ECO:0000313" key="1">
    <source>
        <dbReference type="EMBL" id="ACN15666.1"/>
    </source>
</evidence>
<gene>
    <name evidence="1" type="ordered locus">HRM2_25720</name>
</gene>
<dbReference type="CDD" id="cd07824">
    <property type="entry name" value="SRPBCC_6"/>
    <property type="match status" value="1"/>
</dbReference>
<dbReference type="Proteomes" id="UP000000442">
    <property type="component" value="Chromosome"/>
</dbReference>
<dbReference type="eggNOG" id="COG3832">
    <property type="taxonomic scope" value="Bacteria"/>
</dbReference>
<reference evidence="1 2" key="1">
    <citation type="journal article" date="2009" name="Environ. Microbiol.">
        <title>Genome sequence of Desulfobacterium autotrophicum HRM2, a marine sulfate reducer oxidizing organic carbon completely to carbon dioxide.</title>
        <authorList>
            <person name="Strittmatter A.W."/>
            <person name="Liesegang H."/>
            <person name="Rabus R."/>
            <person name="Decker I."/>
            <person name="Amann J."/>
            <person name="Andres S."/>
            <person name="Henne A."/>
            <person name="Fricke W.F."/>
            <person name="Martinez-Arias R."/>
            <person name="Bartels D."/>
            <person name="Goesmann A."/>
            <person name="Krause L."/>
            <person name="Puehler A."/>
            <person name="Klenk H.P."/>
            <person name="Richter M."/>
            <person name="Schuler M."/>
            <person name="Gloeckner F.O."/>
            <person name="Meyerdierks A."/>
            <person name="Gottschalk G."/>
            <person name="Amann R."/>
        </authorList>
    </citation>
    <scope>NUCLEOTIDE SEQUENCE [LARGE SCALE GENOMIC DNA]</scope>
    <source>
        <strain evidence="2">ATCC 43914 / DSM 3382 / HRM2</strain>
    </source>
</reference>
<proteinExistence type="predicted"/>
<keyword evidence="2" id="KW-1185">Reference proteome</keyword>
<dbReference type="RefSeq" id="WP_015904430.1">
    <property type="nucleotide sequence ID" value="NC_012108.1"/>
</dbReference>